<comment type="caution">
    <text evidence="2">The sequence shown here is derived from an EMBL/GenBank/DDBJ whole genome shotgun (WGS) entry which is preliminary data.</text>
</comment>
<dbReference type="EMBL" id="JAVDXQ010000005">
    <property type="protein sequence ID" value="MDR7298597.1"/>
    <property type="molecule type" value="Genomic_DNA"/>
</dbReference>
<feature type="domain" description="PKD" evidence="1">
    <location>
        <begin position="299"/>
        <end position="388"/>
    </location>
</feature>
<dbReference type="InterPro" id="IPR000601">
    <property type="entry name" value="PKD_dom"/>
</dbReference>
<evidence type="ECO:0000313" key="2">
    <source>
        <dbReference type="EMBL" id="MDR7298597.1"/>
    </source>
</evidence>
<dbReference type="InterPro" id="IPR013783">
    <property type="entry name" value="Ig-like_fold"/>
</dbReference>
<dbReference type="Proteomes" id="UP001180536">
    <property type="component" value="Unassembled WGS sequence"/>
</dbReference>
<dbReference type="SUPFAM" id="SSF51004">
    <property type="entry name" value="C-terminal (heme d1) domain of cytochrome cd1-nitrite reductase"/>
    <property type="match status" value="1"/>
</dbReference>
<protein>
    <recommendedName>
        <fullName evidence="1">PKD domain-containing protein</fullName>
    </recommendedName>
</protein>
<dbReference type="Pfam" id="PF18911">
    <property type="entry name" value="PKD_4"/>
    <property type="match status" value="1"/>
</dbReference>
<dbReference type="Pfam" id="PF22352">
    <property type="entry name" value="K319L-like_PKD"/>
    <property type="match status" value="1"/>
</dbReference>
<dbReference type="InterPro" id="IPR029865">
    <property type="entry name" value="KIAA0319-like"/>
</dbReference>
<evidence type="ECO:0000313" key="3">
    <source>
        <dbReference type="Proteomes" id="UP001180536"/>
    </source>
</evidence>
<reference evidence="2 3" key="1">
    <citation type="submission" date="2023-07" db="EMBL/GenBank/DDBJ databases">
        <title>Sorghum-associated microbial communities from plants grown in Nebraska, USA.</title>
        <authorList>
            <person name="Schachtman D."/>
        </authorList>
    </citation>
    <scope>NUCLEOTIDE SEQUENCE [LARGE SCALE GENOMIC DNA]</scope>
    <source>
        <strain evidence="2 3">BE310</strain>
    </source>
</reference>
<dbReference type="InterPro" id="IPR022409">
    <property type="entry name" value="PKD/Chitinase_dom"/>
</dbReference>
<name>A0ABU1ZD98_9BURK</name>
<sequence length="796" mass="79866">MQAPVGSTLTLDGTGSTSVSGGVTSYLWTVTTKPAGSTAALQNATTATATFAPDVAGSYQFTLQVGANGMTASTVMPVTVTAAVPVVNVNASVNFAGPVNTRPTQSMSVGSVIALDGTGSTDANGGPVTLAFSLLSAPAGSTAALVATGAAARLTPDIVGAYQVRVRATSPSGLYADSVHTFDAAALAPTMAVSTSVSTVIANSSLDAAVGNIVSLDAGSYTSYNSEGTWAVAGKPYSSALAQLTTVSPWAVSFVPDAPGTYTLQYTVVDRTTGASAVHRVIVKADFGPVAIVTASAAPVAQAVGPSYVAAVGSAITLRGSGSQDPAGGALTYSWVLDTRPAGSTATLTDAATATPSFTPDKDGRYSATLTVTNAAGLRAVQSASVEVGNRPPVVVLDRSQAMVLQGGSITASAASSYSTNTSGTLSYQWALDTRPTGSVASIGAPNSATLNFAPDVPGSYYASVTVTDGQVSAVSGVSITVLSATAGTVPLAYKPLQMRFSKSQNKLVVVSINPNQLHLVDPAAGTDVAIALPTTVKALSLSADGRLAGVLHEGAVSLVDVVTGTLLNTSITAGSQTEVFTANSGVVFVAGASNSWSGAVSAINGRTGAIIATGGLYSSSYGTLRGVMSESQGRLYTLSDSFQSLSWTGVNATSGSLSGTGGQGSYTNYATAPLWLSGDDALLFTSGGTYFRTSDFQYTGTLGSAVFSVSHSTTATEAVALAVSSGNPTQYPEVLKRFSGSLLFPAGDIRLPVIGGSQSYGLAVFHASDDKRVSVVQTGSNEAQASGIQYFLVVR</sequence>
<dbReference type="InterPro" id="IPR035986">
    <property type="entry name" value="PKD_dom_sf"/>
</dbReference>
<keyword evidence="3" id="KW-1185">Reference proteome</keyword>
<organism evidence="2 3">
    <name type="scientific">Pelomonas aquatica</name>
    <dbReference type="NCBI Taxonomy" id="431058"/>
    <lineage>
        <taxon>Bacteria</taxon>
        <taxon>Pseudomonadati</taxon>
        <taxon>Pseudomonadota</taxon>
        <taxon>Betaproteobacteria</taxon>
        <taxon>Burkholderiales</taxon>
        <taxon>Sphaerotilaceae</taxon>
        <taxon>Roseateles</taxon>
    </lineage>
</organism>
<dbReference type="SMART" id="SM00089">
    <property type="entry name" value="PKD"/>
    <property type="match status" value="2"/>
</dbReference>
<dbReference type="SUPFAM" id="SSF49299">
    <property type="entry name" value="PKD domain"/>
    <property type="match status" value="2"/>
</dbReference>
<dbReference type="InterPro" id="IPR011048">
    <property type="entry name" value="Haem_d1_sf"/>
</dbReference>
<evidence type="ECO:0000259" key="1">
    <source>
        <dbReference type="PROSITE" id="PS50093"/>
    </source>
</evidence>
<accession>A0ABU1ZD98</accession>
<gene>
    <name evidence="2" type="ORF">J2X16_003960</name>
</gene>
<dbReference type="Gene3D" id="2.60.40.10">
    <property type="entry name" value="Immunoglobulins"/>
    <property type="match status" value="4"/>
</dbReference>
<dbReference type="PROSITE" id="PS50093">
    <property type="entry name" value="PKD"/>
    <property type="match status" value="1"/>
</dbReference>
<proteinExistence type="predicted"/>
<dbReference type="CDD" id="cd00146">
    <property type="entry name" value="PKD"/>
    <property type="match status" value="1"/>
</dbReference>
<dbReference type="PANTHER" id="PTHR46182">
    <property type="entry name" value="FI19480P1"/>
    <property type="match status" value="1"/>
</dbReference>
<dbReference type="PANTHER" id="PTHR46182:SF2">
    <property type="entry name" value="FI19480P1"/>
    <property type="match status" value="1"/>
</dbReference>